<dbReference type="Gene3D" id="2.40.50.140">
    <property type="entry name" value="Nucleic acid-binding proteins"/>
    <property type="match status" value="2"/>
</dbReference>
<dbReference type="AlphaFoldDB" id="A0A453C6D7"/>
<comment type="subcellular location">
    <subcellularLocation>
        <location evidence="1">Chromosome</location>
        <location evidence="1">Telomere</location>
    </subcellularLocation>
</comment>
<keyword evidence="7" id="KW-1185">Reference proteome</keyword>
<organism evidence="6 7">
    <name type="scientific">Aegilops tauschii subsp. strangulata</name>
    <name type="common">Goatgrass</name>
    <dbReference type="NCBI Taxonomy" id="200361"/>
    <lineage>
        <taxon>Eukaryota</taxon>
        <taxon>Viridiplantae</taxon>
        <taxon>Streptophyta</taxon>
        <taxon>Embryophyta</taxon>
        <taxon>Tracheophyta</taxon>
        <taxon>Spermatophyta</taxon>
        <taxon>Magnoliopsida</taxon>
        <taxon>Liliopsida</taxon>
        <taxon>Poales</taxon>
        <taxon>Poaceae</taxon>
        <taxon>BOP clade</taxon>
        <taxon>Pooideae</taxon>
        <taxon>Triticodae</taxon>
        <taxon>Triticeae</taxon>
        <taxon>Triticinae</taxon>
        <taxon>Aegilops</taxon>
    </lineage>
</organism>
<dbReference type="InterPro" id="IPR011564">
    <property type="entry name" value="Telomer_end-bd_POT1/Cdc13"/>
</dbReference>
<dbReference type="InterPro" id="IPR012340">
    <property type="entry name" value="NA-bd_OB-fold"/>
</dbReference>
<dbReference type="GO" id="GO:0016233">
    <property type="term" value="P:telomere capping"/>
    <property type="evidence" value="ECO:0007669"/>
    <property type="project" value="TreeGrafter"/>
</dbReference>
<sequence>IADQSRTSGISVTFFANNTALLPCVRSSGDIISLHNVVIKVLHGEFFVTIEKRFSSFALFGGMVSTEFRPYQISMKHQGTKHDNQILTQMRMWLVYHPPGLKDLELQLRNIKSDSTFDLVCKVLHVCEGPSGEWIFYVWDGTDTPATELQTLLDTEAVTPTPLHPEEAPLPREVLCTLPCVGTVLRVFSNRFSKEILHLQKDIYWARFCNITCKQEFGMWKGSLLPSSRIRLLSSEDGSVIERLKTFNGRFATQVHREPMASLHTASDITGCGVQESRLHDINGVAHPWTGDAQIQNPGPCGGGIPLSRQRAAFTIDG</sequence>
<evidence type="ECO:0000259" key="5">
    <source>
        <dbReference type="Pfam" id="PF02765"/>
    </source>
</evidence>
<reference evidence="7" key="2">
    <citation type="journal article" date="2017" name="Nat. Plants">
        <title>The Aegilops tauschii genome reveals multiple impacts of transposons.</title>
        <authorList>
            <person name="Zhao G."/>
            <person name="Zou C."/>
            <person name="Li K."/>
            <person name="Wang K."/>
            <person name="Li T."/>
            <person name="Gao L."/>
            <person name="Zhang X."/>
            <person name="Wang H."/>
            <person name="Yang Z."/>
            <person name="Liu X."/>
            <person name="Jiang W."/>
            <person name="Mao L."/>
            <person name="Kong X."/>
            <person name="Jiao Y."/>
            <person name="Jia J."/>
        </authorList>
    </citation>
    <scope>NUCLEOTIDE SEQUENCE [LARGE SCALE GENOMIC DNA]</scope>
    <source>
        <strain evidence="7">cv. AL8/78</strain>
    </source>
</reference>
<reference evidence="6" key="4">
    <citation type="submission" date="2019-03" db="UniProtKB">
        <authorList>
            <consortium name="EnsemblPlants"/>
        </authorList>
    </citation>
    <scope>IDENTIFICATION</scope>
</reference>
<proteinExistence type="predicted"/>
<dbReference type="GO" id="GO:0098505">
    <property type="term" value="F:G-rich strand telomeric DNA binding"/>
    <property type="evidence" value="ECO:0007669"/>
    <property type="project" value="TreeGrafter"/>
</dbReference>
<evidence type="ECO:0000256" key="1">
    <source>
        <dbReference type="ARBA" id="ARBA00004574"/>
    </source>
</evidence>
<dbReference type="Proteomes" id="UP000015105">
    <property type="component" value="Chromosome 2D"/>
</dbReference>
<evidence type="ECO:0000256" key="3">
    <source>
        <dbReference type="ARBA" id="ARBA00022895"/>
    </source>
</evidence>
<name>A0A453C6D7_AEGTS</name>
<dbReference type="Gramene" id="AET2Gv20745800.4">
    <property type="protein sequence ID" value="AET2Gv20745800.4"/>
    <property type="gene ID" value="AET2Gv20745800"/>
</dbReference>
<evidence type="ECO:0000313" key="7">
    <source>
        <dbReference type="Proteomes" id="UP000015105"/>
    </source>
</evidence>
<protein>
    <recommendedName>
        <fullName evidence="5">Telomeric single stranded DNA binding POT1/Cdc13 domain-containing protein</fullName>
    </recommendedName>
</protein>
<dbReference type="InterPro" id="IPR028389">
    <property type="entry name" value="POT1"/>
</dbReference>
<dbReference type="GO" id="GO:0010521">
    <property type="term" value="F:telomerase inhibitor activity"/>
    <property type="evidence" value="ECO:0007669"/>
    <property type="project" value="TreeGrafter"/>
</dbReference>
<reference evidence="6" key="3">
    <citation type="journal article" date="2017" name="Nature">
        <title>Genome sequence of the progenitor of the wheat D genome Aegilops tauschii.</title>
        <authorList>
            <person name="Luo M.C."/>
            <person name="Gu Y.Q."/>
            <person name="Puiu D."/>
            <person name="Wang H."/>
            <person name="Twardziok S.O."/>
            <person name="Deal K.R."/>
            <person name="Huo N."/>
            <person name="Zhu T."/>
            <person name="Wang L."/>
            <person name="Wang Y."/>
            <person name="McGuire P.E."/>
            <person name="Liu S."/>
            <person name="Long H."/>
            <person name="Ramasamy R.K."/>
            <person name="Rodriguez J.C."/>
            <person name="Van S.L."/>
            <person name="Yuan L."/>
            <person name="Wang Z."/>
            <person name="Xia Z."/>
            <person name="Xiao L."/>
            <person name="Anderson O.D."/>
            <person name="Ouyang S."/>
            <person name="Liang Y."/>
            <person name="Zimin A.V."/>
            <person name="Pertea G."/>
            <person name="Qi P."/>
            <person name="Bennetzen J.L."/>
            <person name="Dai X."/>
            <person name="Dawson M.W."/>
            <person name="Muller H.G."/>
            <person name="Kugler K."/>
            <person name="Rivarola-Duarte L."/>
            <person name="Spannagl M."/>
            <person name="Mayer K.F.X."/>
            <person name="Lu F.H."/>
            <person name="Bevan M.W."/>
            <person name="Leroy P."/>
            <person name="Li P."/>
            <person name="You F.M."/>
            <person name="Sun Q."/>
            <person name="Liu Z."/>
            <person name="Lyons E."/>
            <person name="Wicker T."/>
            <person name="Salzberg S.L."/>
            <person name="Devos K.M."/>
            <person name="Dvorak J."/>
        </authorList>
    </citation>
    <scope>NUCLEOTIDE SEQUENCE [LARGE SCALE GENOMIC DNA]</scope>
    <source>
        <strain evidence="6">cv. AL8/78</strain>
    </source>
</reference>
<dbReference type="Pfam" id="PF02765">
    <property type="entry name" value="POT1"/>
    <property type="match status" value="1"/>
</dbReference>
<dbReference type="PANTHER" id="PTHR14513">
    <property type="entry name" value="PROTECTION OF TELOMERES 1"/>
    <property type="match status" value="1"/>
</dbReference>
<accession>A0A453C6D7</accession>
<evidence type="ECO:0000256" key="2">
    <source>
        <dbReference type="ARBA" id="ARBA00022454"/>
    </source>
</evidence>
<feature type="domain" description="Telomeric single stranded DNA binding POT1/Cdc13" evidence="5">
    <location>
        <begin position="1"/>
        <end position="94"/>
    </location>
</feature>
<keyword evidence="3" id="KW-0779">Telomere</keyword>
<evidence type="ECO:0000313" key="6">
    <source>
        <dbReference type="EnsemblPlants" id="AET2Gv20745800.4"/>
    </source>
</evidence>
<dbReference type="EnsemblPlants" id="AET2Gv20745800.4">
    <property type="protein sequence ID" value="AET2Gv20745800.4"/>
    <property type="gene ID" value="AET2Gv20745800"/>
</dbReference>
<evidence type="ECO:0000256" key="4">
    <source>
        <dbReference type="ARBA" id="ARBA00023125"/>
    </source>
</evidence>
<reference evidence="7" key="1">
    <citation type="journal article" date="2014" name="Science">
        <title>Ancient hybridizations among the ancestral genomes of bread wheat.</title>
        <authorList>
            <consortium name="International Wheat Genome Sequencing Consortium,"/>
            <person name="Marcussen T."/>
            <person name="Sandve S.R."/>
            <person name="Heier L."/>
            <person name="Spannagl M."/>
            <person name="Pfeifer M."/>
            <person name="Jakobsen K.S."/>
            <person name="Wulff B.B."/>
            <person name="Steuernagel B."/>
            <person name="Mayer K.F."/>
            <person name="Olsen O.A."/>
        </authorList>
    </citation>
    <scope>NUCLEOTIDE SEQUENCE [LARGE SCALE GENOMIC DNA]</scope>
    <source>
        <strain evidence="7">cv. AL8/78</strain>
    </source>
</reference>
<dbReference type="PANTHER" id="PTHR14513:SF0">
    <property type="entry name" value="PROTECTION OF TELOMERES PROTEIN 1"/>
    <property type="match status" value="1"/>
</dbReference>
<keyword evidence="4" id="KW-0238">DNA-binding</keyword>
<keyword evidence="2" id="KW-0158">Chromosome</keyword>
<dbReference type="GO" id="GO:0032210">
    <property type="term" value="P:regulation of telomere maintenance via telomerase"/>
    <property type="evidence" value="ECO:0007669"/>
    <property type="project" value="TreeGrafter"/>
</dbReference>
<reference evidence="6" key="5">
    <citation type="journal article" date="2021" name="G3 (Bethesda)">
        <title>Aegilops tauschii genome assembly Aet v5.0 features greater sequence contiguity and improved annotation.</title>
        <authorList>
            <person name="Wang L."/>
            <person name="Zhu T."/>
            <person name="Rodriguez J.C."/>
            <person name="Deal K.R."/>
            <person name="Dubcovsky J."/>
            <person name="McGuire P.E."/>
            <person name="Lux T."/>
            <person name="Spannagl M."/>
            <person name="Mayer K.F.X."/>
            <person name="Baldrich P."/>
            <person name="Meyers B.C."/>
            <person name="Huo N."/>
            <person name="Gu Y.Q."/>
            <person name="Zhou H."/>
            <person name="Devos K.M."/>
            <person name="Bennetzen J.L."/>
            <person name="Unver T."/>
            <person name="Budak H."/>
            <person name="Gulick P.J."/>
            <person name="Galiba G."/>
            <person name="Kalapos B."/>
            <person name="Nelson D.R."/>
            <person name="Li P."/>
            <person name="You F.M."/>
            <person name="Luo M.C."/>
            <person name="Dvorak J."/>
        </authorList>
    </citation>
    <scope>NUCLEOTIDE SEQUENCE [LARGE SCALE GENOMIC DNA]</scope>
    <source>
        <strain evidence="6">cv. AL8/78</strain>
    </source>
</reference>
<dbReference type="GO" id="GO:0000783">
    <property type="term" value="C:nuclear telomere cap complex"/>
    <property type="evidence" value="ECO:0007669"/>
    <property type="project" value="TreeGrafter"/>
</dbReference>
<dbReference type="SUPFAM" id="SSF50249">
    <property type="entry name" value="Nucleic acid-binding proteins"/>
    <property type="match status" value="2"/>
</dbReference>